<evidence type="ECO:0000313" key="2">
    <source>
        <dbReference type="Proteomes" id="UP001500603"/>
    </source>
</evidence>
<accession>A0ABP9KSF1</accession>
<organism evidence="1 2">
    <name type="scientific">Nocardia callitridis</name>
    <dbReference type="NCBI Taxonomy" id="648753"/>
    <lineage>
        <taxon>Bacteria</taxon>
        <taxon>Bacillati</taxon>
        <taxon>Actinomycetota</taxon>
        <taxon>Actinomycetes</taxon>
        <taxon>Mycobacteriales</taxon>
        <taxon>Nocardiaceae</taxon>
        <taxon>Nocardia</taxon>
    </lineage>
</organism>
<comment type="caution">
    <text evidence="1">The sequence shown here is derived from an EMBL/GenBank/DDBJ whole genome shotgun (WGS) entry which is preliminary data.</text>
</comment>
<dbReference type="Gene3D" id="1.10.287.1060">
    <property type="entry name" value="ESAT-6-like"/>
    <property type="match status" value="1"/>
</dbReference>
<evidence type="ECO:0000313" key="1">
    <source>
        <dbReference type="EMBL" id="GAA5063095.1"/>
    </source>
</evidence>
<keyword evidence="2" id="KW-1185">Reference proteome</keyword>
<dbReference type="Proteomes" id="UP001500603">
    <property type="component" value="Unassembled WGS sequence"/>
</dbReference>
<name>A0ABP9KSF1_9NOCA</name>
<dbReference type="EMBL" id="BAABJM010000005">
    <property type="protein sequence ID" value="GAA5063095.1"/>
    <property type="molecule type" value="Genomic_DNA"/>
</dbReference>
<dbReference type="RefSeq" id="WP_345497973.1">
    <property type="nucleotide sequence ID" value="NZ_BAABJM010000005.1"/>
</dbReference>
<reference evidence="2" key="1">
    <citation type="journal article" date="2019" name="Int. J. Syst. Evol. Microbiol.">
        <title>The Global Catalogue of Microorganisms (GCM) 10K type strain sequencing project: providing services to taxonomists for standard genome sequencing and annotation.</title>
        <authorList>
            <consortium name="The Broad Institute Genomics Platform"/>
            <consortium name="The Broad Institute Genome Sequencing Center for Infectious Disease"/>
            <person name="Wu L."/>
            <person name="Ma J."/>
        </authorList>
    </citation>
    <scope>NUCLEOTIDE SEQUENCE [LARGE SCALE GENOMIC DNA]</scope>
    <source>
        <strain evidence="2">JCM 18298</strain>
    </source>
</reference>
<proteinExistence type="predicted"/>
<sequence length="98" mass="10617">MSDLLYDPAAMTTLHDDLEHAGSQLTAEGQNLDGIANKFSQALIGDNANANFNVTYKNWSTEFSDTLDVLARLKNSVEEALHRALKADSAVGDGFNVM</sequence>
<dbReference type="InterPro" id="IPR036689">
    <property type="entry name" value="ESAT-6-like_sf"/>
</dbReference>
<dbReference type="SUPFAM" id="SSF140453">
    <property type="entry name" value="EsxAB dimer-like"/>
    <property type="match status" value="1"/>
</dbReference>
<protein>
    <recommendedName>
        <fullName evidence="3">WXG100 family type VII secretion target</fullName>
    </recommendedName>
</protein>
<evidence type="ECO:0008006" key="3">
    <source>
        <dbReference type="Google" id="ProtNLM"/>
    </source>
</evidence>
<gene>
    <name evidence="1" type="ORF">GCM10023318_47380</name>
</gene>